<evidence type="ECO:0000256" key="1">
    <source>
        <dbReference type="SAM" id="MobiDB-lite"/>
    </source>
</evidence>
<feature type="compositionally biased region" description="Low complexity" evidence="1">
    <location>
        <begin position="108"/>
        <end position="117"/>
    </location>
</feature>
<feature type="transmembrane region" description="Helical" evidence="2">
    <location>
        <begin position="708"/>
        <end position="725"/>
    </location>
</feature>
<accession>A0A6S6WHP2</accession>
<keyword evidence="2" id="KW-1133">Transmembrane helix</keyword>
<dbReference type="Proteomes" id="UP000472372">
    <property type="component" value="Unassembled WGS sequence"/>
</dbReference>
<name>A0A6S6WHP2_9PLEO</name>
<protein>
    <submittedName>
        <fullName evidence="3">NnrS multi-domain protein</fullName>
    </submittedName>
</protein>
<evidence type="ECO:0000313" key="4">
    <source>
        <dbReference type="Proteomes" id="UP000472372"/>
    </source>
</evidence>
<dbReference type="EMBL" id="OCTH03000037">
    <property type="protein sequence ID" value="CAE7222342.1"/>
    <property type="molecule type" value="Genomic_DNA"/>
</dbReference>
<reference evidence="3" key="1">
    <citation type="submission" date="2021-02" db="EMBL/GenBank/DDBJ databases">
        <authorList>
            <person name="Syme A R."/>
            <person name="Syme A R."/>
            <person name="Moolhuijzen P."/>
        </authorList>
    </citation>
    <scope>NUCLEOTIDE SEQUENCE</scope>
    <source>
        <strain evidence="3">W1-1</strain>
    </source>
</reference>
<organism evidence="3 4">
    <name type="scientific">Pyrenophora teres f. teres</name>
    <dbReference type="NCBI Taxonomy" id="97479"/>
    <lineage>
        <taxon>Eukaryota</taxon>
        <taxon>Fungi</taxon>
        <taxon>Dikarya</taxon>
        <taxon>Ascomycota</taxon>
        <taxon>Pezizomycotina</taxon>
        <taxon>Dothideomycetes</taxon>
        <taxon>Pleosporomycetidae</taxon>
        <taxon>Pleosporales</taxon>
        <taxon>Pleosporineae</taxon>
        <taxon>Pleosporaceae</taxon>
        <taxon>Pyrenophora</taxon>
    </lineage>
</organism>
<feature type="transmembrane region" description="Helical" evidence="2">
    <location>
        <begin position="588"/>
        <end position="621"/>
    </location>
</feature>
<gene>
    <name evidence="3" type="ORF">PTTW11_11529</name>
</gene>
<sequence>MHYEADFAHNYAYEPPNEDYQKLFFRQATVPGSQHNTLFCPHSAGWLIPNDTSICKPVFIAHSVLSAIWLLRETLADNALSDDAWNHLVCAAESLAQDGREEPPSAQKPLASSSEPASAPPPQQKKRPSPSAPASTPKRARTTTKETLPASPQLSEPSELDDQSEDPPLHITAVSNNNRRAERERSKKLVLLHAKKRLDLGLVAPSDKADAKEKAAYTSITQKDESVVAWIIKQPVSEETDFYSSTQTPYLTACTLLEKARVLGNQSSQYHAAQFLQAWRERGSPFRGGGELAGSQSKMHTGARCLQLLSVRDDADREFCFAWNMCTRYEAELAAVHIESRWASALLGQAYSKKIAQIRHNDFISSNDRTRNRYGKGPVRTEAIAALVELVSPNATKKDKQVFKRRLGQAMRWYSMSQELGWGILTLIPHDEIANRWIERTLRVGQLDVWMKLLKKERQDICVASKALESWLGPEGIAGGPISEKKTLSIEAEAPATIYEVEEIQDSEDDETNDSVDNSVDNSVGKRIQALPKSPTPAPRLRQLTLLELFHPAKRTTTLHLFVESMGAVATIATVAAIALATNAACALAALAALSVLAILAILAVVAALAIATIATVAAIALATNAACALTALAALVTFSALVFVVALIALAVAAAFATSNIFTTLAFVATLAALALITTLAALAFVATLTAATIVTVAAISLAANPAYSLADLAALAFIAAYTIRPTRAVGATLVNVTTLYISSTRLLIL</sequence>
<keyword evidence="2" id="KW-0812">Transmembrane</keyword>
<feature type="region of interest" description="Disordered" evidence="1">
    <location>
        <begin position="97"/>
        <end position="185"/>
    </location>
</feature>
<feature type="transmembrane region" description="Helical" evidence="2">
    <location>
        <begin position="633"/>
        <end position="657"/>
    </location>
</feature>
<evidence type="ECO:0000256" key="2">
    <source>
        <dbReference type="SAM" id="Phobius"/>
    </source>
</evidence>
<proteinExistence type="predicted"/>
<keyword evidence="2" id="KW-0472">Membrane</keyword>
<dbReference type="AlphaFoldDB" id="A0A6S6WHP2"/>
<feature type="transmembrane region" description="Helical" evidence="2">
    <location>
        <begin position="559"/>
        <end position="581"/>
    </location>
</feature>
<evidence type="ECO:0000313" key="3">
    <source>
        <dbReference type="EMBL" id="CAE7222342.1"/>
    </source>
</evidence>
<comment type="caution">
    <text evidence="3">The sequence shown here is derived from an EMBL/GenBank/DDBJ whole genome shotgun (WGS) entry which is preliminary data.</text>
</comment>
<feature type="transmembrane region" description="Helical" evidence="2">
    <location>
        <begin position="669"/>
        <end position="702"/>
    </location>
</feature>